<evidence type="ECO:0000313" key="3">
    <source>
        <dbReference type="EMBL" id="SFD98059.1"/>
    </source>
</evidence>
<proteinExistence type="predicted"/>
<protein>
    <recommendedName>
        <fullName evidence="2">DUF4132 domain-containing protein</fullName>
    </recommendedName>
</protein>
<dbReference type="OrthoDB" id="4193632at2"/>
<feature type="compositionally biased region" description="Basic and acidic residues" evidence="1">
    <location>
        <begin position="45"/>
        <end position="55"/>
    </location>
</feature>
<name>A0A1I1WSP1_9ACTN</name>
<gene>
    <name evidence="3" type="ORF">SAMN05216251_10147</name>
</gene>
<dbReference type="Proteomes" id="UP000199323">
    <property type="component" value="Unassembled WGS sequence"/>
</dbReference>
<dbReference type="EMBL" id="FONG01000001">
    <property type="protein sequence ID" value="SFD98059.1"/>
    <property type="molecule type" value="Genomic_DNA"/>
</dbReference>
<evidence type="ECO:0000313" key="4">
    <source>
        <dbReference type="Proteomes" id="UP000199323"/>
    </source>
</evidence>
<feature type="region of interest" description="Disordered" evidence="1">
    <location>
        <begin position="45"/>
        <end position="72"/>
    </location>
</feature>
<dbReference type="RefSeq" id="WP_093711244.1">
    <property type="nucleotide sequence ID" value="NZ_FONG01000001.1"/>
</dbReference>
<sequence length="597" mass="64936">MTLSVTAWWAARRGYDFPRRVTGRTAAPLQPRSLSRALVRAARADERARAGESGRRGAKSAGDVPWTTAAPGPHSAAAVAALSQEDRRRAALAVQRLRSGLVVRDREQRISAALAAAHCRWSARRAEELFALALEGIDPVRPAVTWRPDTPRALELPLAAYKELATADRERLHPYLRTVLTIHHFDAPLGTSDPSPDPAADPARHAFVARLRALLPPAYDVDGLLGHRDAFSTAARKALGAHAYRPEVAELICLCARLTDPRPSYEWLGRVRELVQSRPDARIALAPLLRSAGAHLERPGAVRHSSGELTAESGLLLSGAAWAVCVTERVAAVRDLERALSQYVGVPPEDLSEGAAVFVRGGFAALGALAGEPGVGQHQRLLTASGAKPVKAAQEALLHLRRYPTGWDQDALSVPIGEYTAHFTVAADGRVTLGFRNQQGRLLAKAPRRVRSRTPAAYAALRARLAELNERTTALLGSFSERLHGDPGQSAQEWRTAHLDPPVFEPLTRALIWQADTLAGPVVGVPVRRKRSTGWMLRDLQGRFHELIDTTTIRLWDPRQADAAEVAAWAAALRRRRTVQPVPQLARLAQRSKSPGT</sequence>
<dbReference type="Pfam" id="PF13569">
    <property type="entry name" value="DUF4132"/>
    <property type="match status" value="1"/>
</dbReference>
<accession>A0A1I1WSP1</accession>
<evidence type="ECO:0000256" key="1">
    <source>
        <dbReference type="SAM" id="MobiDB-lite"/>
    </source>
</evidence>
<dbReference type="STRING" id="380248.SAMN05216251_10147"/>
<reference evidence="3 4" key="1">
    <citation type="submission" date="2016-10" db="EMBL/GenBank/DDBJ databases">
        <authorList>
            <person name="de Groot N.N."/>
        </authorList>
    </citation>
    <scope>NUCLEOTIDE SEQUENCE [LARGE SCALE GENOMIC DNA]</scope>
    <source>
        <strain evidence="3 4">CGMCC 4.3510</strain>
    </source>
</reference>
<evidence type="ECO:0000259" key="2">
    <source>
        <dbReference type="Pfam" id="PF13569"/>
    </source>
</evidence>
<dbReference type="InterPro" id="IPR025406">
    <property type="entry name" value="DUF4132"/>
</dbReference>
<keyword evidence="4" id="KW-1185">Reference proteome</keyword>
<feature type="domain" description="DUF4132" evidence="2">
    <location>
        <begin position="440"/>
        <end position="588"/>
    </location>
</feature>
<dbReference type="AlphaFoldDB" id="A0A1I1WSP1"/>
<organism evidence="3 4">
    <name type="scientific">Actinacidiphila alni</name>
    <dbReference type="NCBI Taxonomy" id="380248"/>
    <lineage>
        <taxon>Bacteria</taxon>
        <taxon>Bacillati</taxon>
        <taxon>Actinomycetota</taxon>
        <taxon>Actinomycetes</taxon>
        <taxon>Kitasatosporales</taxon>
        <taxon>Streptomycetaceae</taxon>
        <taxon>Actinacidiphila</taxon>
    </lineage>
</organism>